<keyword evidence="1" id="KW-0175">Coiled coil</keyword>
<dbReference type="EMBL" id="CP124577">
    <property type="protein sequence ID" value="WZE67227.1"/>
    <property type="molecule type" value="Genomic_DNA"/>
</dbReference>
<organism evidence="2">
    <name type="scientific">Macrococcus psychrotolerans</name>
    <dbReference type="NCBI Taxonomy" id="3039389"/>
    <lineage>
        <taxon>Bacteria</taxon>
        <taxon>Bacillati</taxon>
        <taxon>Bacillota</taxon>
        <taxon>Bacilli</taxon>
        <taxon>Bacillales</taxon>
        <taxon>Staphylococcaceae</taxon>
        <taxon>Macrococcus</taxon>
    </lineage>
</organism>
<protein>
    <submittedName>
        <fullName evidence="2">Uncharacterized protein</fullName>
    </submittedName>
</protein>
<reference evidence="2" key="1">
    <citation type="submission" date="2023-04" db="EMBL/GenBank/DDBJ databases">
        <title>Macrococci isolated from food, foodproducing animals, and human clinical materials.</title>
        <authorList>
            <person name="Maslanova I."/>
            <person name="Svec P."/>
            <person name="Sedlacek I."/>
            <person name="Novakova D."/>
            <person name="Keller J.E."/>
            <person name="Schwendener S."/>
            <person name="Finstrlova A."/>
            <person name="Botka T."/>
            <person name="Kovarovic V."/>
            <person name="Petras P."/>
            <person name="Perreten V."/>
            <person name="Pantucek R."/>
        </authorList>
    </citation>
    <scope>NUCLEOTIDE SEQUENCE</scope>
    <source>
        <strain evidence="2">NRL/St 21/332</strain>
    </source>
</reference>
<evidence type="ECO:0000313" key="2">
    <source>
        <dbReference type="EMBL" id="WZE67227.1"/>
    </source>
</evidence>
<dbReference type="AlphaFoldDB" id="A0AAU6RAT7"/>
<feature type="coiled-coil region" evidence="1">
    <location>
        <begin position="50"/>
        <end position="117"/>
    </location>
</feature>
<sequence length="187" mass="21897">MNTHEIFSEIHNRFTSTKEVETKHQELLERYKTLPSEIDYYRKRGDVLKASELNKEQAKVEKEFLALDKQTGTQPVVTQAELEQFNKAYTSEIEDIKAEYQKHAESLTEQLEAITEVYKHMAELRYEAKERVAKKRFLEAHKNINDTTDYNPNMPLLDIKIVNGTNPHDYAQQLKNNLLNQLQKAGK</sequence>
<evidence type="ECO:0000256" key="1">
    <source>
        <dbReference type="SAM" id="Coils"/>
    </source>
</evidence>
<gene>
    <name evidence="2" type="ORF">QA541_02935</name>
</gene>
<proteinExistence type="predicted"/>
<dbReference type="RefSeq" id="WP_420494254.1">
    <property type="nucleotide sequence ID" value="NZ_CP124577.1"/>
</dbReference>
<accession>A0AAU6RAT7</accession>
<name>A0AAU6RAT7_9STAP</name>